<dbReference type="SUPFAM" id="SSF51230">
    <property type="entry name" value="Single hybrid motif"/>
    <property type="match status" value="1"/>
</dbReference>
<reference evidence="2 3" key="1">
    <citation type="submission" date="2023-05" db="EMBL/GenBank/DDBJ databases">
        <title>Streptomyces fuscus sp. nov., a brown-black pigment producing actinomyces isolated from dry sand of Sea duck farm.</title>
        <authorList>
            <person name="Xie J."/>
            <person name="Shen N."/>
        </authorList>
    </citation>
    <scope>NUCLEOTIDE SEQUENCE [LARGE SCALE GENOMIC DNA]</scope>
    <source>
        <strain evidence="2 3">GXMU-J15</strain>
    </source>
</reference>
<keyword evidence="1" id="KW-0812">Transmembrane</keyword>
<keyword evidence="1" id="KW-1133">Transmembrane helix</keyword>
<dbReference type="PANTHER" id="PTHR30386">
    <property type="entry name" value="MEMBRANE FUSION SUBUNIT OF EMRAB-TOLC MULTIDRUG EFFLUX PUMP"/>
    <property type="match status" value="1"/>
</dbReference>
<keyword evidence="1" id="KW-0472">Membrane</keyword>
<name>A0ABT7IVB7_9ACTN</name>
<gene>
    <name evidence="2" type="ORF">QNN03_03395</name>
</gene>
<proteinExistence type="predicted"/>
<dbReference type="EMBL" id="JASJUS010000002">
    <property type="protein sequence ID" value="MDL2075482.1"/>
    <property type="molecule type" value="Genomic_DNA"/>
</dbReference>
<evidence type="ECO:0000313" key="2">
    <source>
        <dbReference type="EMBL" id="MDL2075482.1"/>
    </source>
</evidence>
<dbReference type="InterPro" id="IPR050739">
    <property type="entry name" value="MFP"/>
</dbReference>
<feature type="transmembrane region" description="Helical" evidence="1">
    <location>
        <begin position="21"/>
        <end position="48"/>
    </location>
</feature>
<accession>A0ABT7IVB7</accession>
<evidence type="ECO:0000313" key="3">
    <source>
        <dbReference type="Proteomes" id="UP001241926"/>
    </source>
</evidence>
<dbReference type="PRINTS" id="PR01490">
    <property type="entry name" value="RTXTOXIND"/>
</dbReference>
<evidence type="ECO:0000256" key="1">
    <source>
        <dbReference type="SAM" id="Phobius"/>
    </source>
</evidence>
<protein>
    <submittedName>
        <fullName evidence="2">HlyD family efflux transporter periplasmic adaptor subunit</fullName>
    </submittedName>
</protein>
<organism evidence="2 3">
    <name type="scientific">Streptomyces fuscus</name>
    <dbReference type="NCBI Taxonomy" id="3048495"/>
    <lineage>
        <taxon>Bacteria</taxon>
        <taxon>Bacillati</taxon>
        <taxon>Actinomycetota</taxon>
        <taxon>Actinomycetes</taxon>
        <taxon>Kitasatosporales</taxon>
        <taxon>Streptomycetaceae</taxon>
        <taxon>Streptomyces</taxon>
    </lineage>
</organism>
<dbReference type="Gene3D" id="2.40.50.100">
    <property type="match status" value="1"/>
</dbReference>
<dbReference type="InterPro" id="IPR011053">
    <property type="entry name" value="Single_hybrid_motif"/>
</dbReference>
<comment type="caution">
    <text evidence="2">The sequence shown here is derived from an EMBL/GenBank/DDBJ whole genome shotgun (WGS) entry which is preliminary data.</text>
</comment>
<keyword evidence="3" id="KW-1185">Reference proteome</keyword>
<dbReference type="Proteomes" id="UP001241926">
    <property type="component" value="Unassembled WGS sequence"/>
</dbReference>
<sequence length="270" mass="28336">MQFRYQALQRKREPDELDAPVLLAAPRGWIAVFVVLITMAGACVWAVFARLEVTVDAPGILTHPGGTSQVQSPYTGLARELLVHPDDEVKAGDPLARLTDDAGRVRTVTSPFAGKVISAALTSGQFVRAGSTVATVERTDLPDDRLVALVFVPADQAAGLRPGRPVDLSVSTAPPSVYGLLRGEVTSVSPYPLTREGLAAVAGGDLAAEAFHQDQAPRLVTVDLIPEPGSPSGYAWSTAQAPPVRLGSQTSVSASIGLRSQSPFALLLGR</sequence>
<dbReference type="RefSeq" id="WP_093723150.1">
    <property type="nucleotide sequence ID" value="NZ_JASJUS010000002.1"/>
</dbReference>